<dbReference type="EMBL" id="BSYO01000024">
    <property type="protein sequence ID" value="GMH22065.1"/>
    <property type="molecule type" value="Genomic_DNA"/>
</dbReference>
<keyword evidence="2" id="KW-1185">Reference proteome</keyword>
<comment type="caution">
    <text evidence="1">The sequence shown here is derived from an EMBL/GenBank/DDBJ whole genome shotgun (WGS) entry which is preliminary data.</text>
</comment>
<evidence type="ECO:0000313" key="2">
    <source>
        <dbReference type="Proteomes" id="UP001279734"/>
    </source>
</evidence>
<reference evidence="1" key="1">
    <citation type="submission" date="2023-05" db="EMBL/GenBank/DDBJ databases">
        <title>Nepenthes gracilis genome sequencing.</title>
        <authorList>
            <person name="Fukushima K."/>
        </authorList>
    </citation>
    <scope>NUCLEOTIDE SEQUENCE</scope>
    <source>
        <strain evidence="1">SING2019-196</strain>
    </source>
</reference>
<accession>A0AAD3XZJ2</accession>
<evidence type="ECO:0000313" key="1">
    <source>
        <dbReference type="EMBL" id="GMH22065.1"/>
    </source>
</evidence>
<gene>
    <name evidence="1" type="ORF">Nepgr_023908</name>
</gene>
<organism evidence="1 2">
    <name type="scientific">Nepenthes gracilis</name>
    <name type="common">Slender pitcher plant</name>
    <dbReference type="NCBI Taxonomy" id="150966"/>
    <lineage>
        <taxon>Eukaryota</taxon>
        <taxon>Viridiplantae</taxon>
        <taxon>Streptophyta</taxon>
        <taxon>Embryophyta</taxon>
        <taxon>Tracheophyta</taxon>
        <taxon>Spermatophyta</taxon>
        <taxon>Magnoliopsida</taxon>
        <taxon>eudicotyledons</taxon>
        <taxon>Gunneridae</taxon>
        <taxon>Pentapetalae</taxon>
        <taxon>Caryophyllales</taxon>
        <taxon>Nepenthaceae</taxon>
        <taxon>Nepenthes</taxon>
    </lineage>
</organism>
<proteinExistence type="predicted"/>
<protein>
    <recommendedName>
        <fullName evidence="3">RRM domain-containing protein</fullName>
    </recommendedName>
</protein>
<name>A0AAD3XZJ2_NEPGR</name>
<evidence type="ECO:0008006" key="3">
    <source>
        <dbReference type="Google" id="ProtNLM"/>
    </source>
</evidence>
<sequence length="106" mass="11198">MGGAVDDAEADADAASCCCRLFGVFFITFDTAVDAARAIVLQGRLLTSCAMLTLGGSAPGCRQFYIDDPLTWDRCGFAASLNLCPCWRGWRGCAGLLLGLIPNART</sequence>
<dbReference type="AlphaFoldDB" id="A0AAD3XZJ2"/>
<dbReference type="Proteomes" id="UP001279734">
    <property type="component" value="Unassembled WGS sequence"/>
</dbReference>